<dbReference type="KEGG" id="panc:E2636_16950"/>
<dbReference type="Pfam" id="PF00072">
    <property type="entry name" value="Response_reg"/>
    <property type="match status" value="1"/>
</dbReference>
<dbReference type="RefSeq" id="WP_134211372.1">
    <property type="nucleotide sequence ID" value="NZ_CP038015.1"/>
</dbReference>
<accession>A0A4P7A266</accession>
<dbReference type="SUPFAM" id="SSF52172">
    <property type="entry name" value="CheY-like"/>
    <property type="match status" value="1"/>
</dbReference>
<dbReference type="PROSITE" id="PS50110">
    <property type="entry name" value="RESPONSE_REGULATORY"/>
    <property type="match status" value="1"/>
</dbReference>
<dbReference type="GO" id="GO:0005737">
    <property type="term" value="C:cytoplasm"/>
    <property type="evidence" value="ECO:0007669"/>
    <property type="project" value="UniProtKB-SubCell"/>
</dbReference>
<evidence type="ECO:0000256" key="5">
    <source>
        <dbReference type="ARBA" id="ARBA00023015"/>
    </source>
</evidence>
<dbReference type="OrthoDB" id="9759232at2"/>
<evidence type="ECO:0000313" key="13">
    <source>
        <dbReference type="Proteomes" id="UP000294292"/>
    </source>
</evidence>
<evidence type="ECO:0000256" key="4">
    <source>
        <dbReference type="ARBA" id="ARBA00023012"/>
    </source>
</evidence>
<dbReference type="InterPro" id="IPR024187">
    <property type="entry name" value="Sig_transdc_resp-reg_cit/mal"/>
</dbReference>
<keyword evidence="4 9" id="KW-0902">Two-component regulatory system</keyword>
<proteinExistence type="predicted"/>
<gene>
    <name evidence="12" type="ORF">E2636_16950</name>
</gene>
<sequence length="223" mass="25508">MINVAIVEDDFRVANIHEKFLNEIYGVSVVGKAHQAIDVLKIIRENHVDLLLVDIYMPDKLGTELIKELKLDYPHLSFIVITAANNMELLDESLKYGIFYYLIKPVAMEKFTEVINNFIKRKALLESKELVTQDFIDQVLKNKVTEIQEDNELPKGINSITLKKIVEIIGSMDNGATAEEVGIKMNASRTTARRYLQYLVSIGKVKAELEYGIVGRPERKYYL</sequence>
<keyword evidence="3 10" id="KW-0597">Phosphoprotein</keyword>
<keyword evidence="8 9" id="KW-0804">Transcription</keyword>
<keyword evidence="2 9" id="KW-0963">Cytoplasm</keyword>
<comment type="subcellular location">
    <subcellularLocation>
        <location evidence="1 9">Cytoplasm</location>
    </subcellularLocation>
</comment>
<dbReference type="InterPro" id="IPR051271">
    <property type="entry name" value="2C-system_Tx_regulators"/>
</dbReference>
<name>A0A4P7A266_9BACL</name>
<evidence type="ECO:0000313" key="12">
    <source>
        <dbReference type="EMBL" id="QBP42724.1"/>
    </source>
</evidence>
<dbReference type="PIRSF" id="PIRSF006171">
    <property type="entry name" value="RR_citrat_malat"/>
    <property type="match status" value="1"/>
</dbReference>
<keyword evidence="13" id="KW-1185">Reference proteome</keyword>
<evidence type="ECO:0000256" key="3">
    <source>
        <dbReference type="ARBA" id="ARBA00022553"/>
    </source>
</evidence>
<dbReference type="PANTHER" id="PTHR45526">
    <property type="entry name" value="TRANSCRIPTIONAL REGULATORY PROTEIN DPIA"/>
    <property type="match status" value="1"/>
</dbReference>
<evidence type="ECO:0000256" key="9">
    <source>
        <dbReference type="PIRNR" id="PIRNR006171"/>
    </source>
</evidence>
<evidence type="ECO:0000256" key="10">
    <source>
        <dbReference type="PROSITE-ProRule" id="PRU00169"/>
    </source>
</evidence>
<dbReference type="GO" id="GO:0000156">
    <property type="term" value="F:phosphorelay response regulator activity"/>
    <property type="evidence" value="ECO:0007669"/>
    <property type="project" value="TreeGrafter"/>
</dbReference>
<dbReference type="Gene3D" id="3.40.50.2300">
    <property type="match status" value="1"/>
</dbReference>
<dbReference type="SMART" id="SM00448">
    <property type="entry name" value="REC"/>
    <property type="match status" value="1"/>
</dbReference>
<dbReference type="GO" id="GO:0003700">
    <property type="term" value="F:DNA-binding transcription factor activity"/>
    <property type="evidence" value="ECO:0007669"/>
    <property type="project" value="InterPro"/>
</dbReference>
<dbReference type="EMBL" id="CP038015">
    <property type="protein sequence ID" value="QBP42724.1"/>
    <property type="molecule type" value="Genomic_DNA"/>
</dbReference>
<dbReference type="InterPro" id="IPR011006">
    <property type="entry name" value="CheY-like_superfamily"/>
</dbReference>
<dbReference type="InterPro" id="IPR001789">
    <property type="entry name" value="Sig_transdc_resp-reg_receiver"/>
</dbReference>
<feature type="domain" description="Response regulatory" evidence="11">
    <location>
        <begin position="3"/>
        <end position="119"/>
    </location>
</feature>
<dbReference type="Proteomes" id="UP000294292">
    <property type="component" value="Chromosome"/>
</dbReference>
<evidence type="ECO:0000256" key="8">
    <source>
        <dbReference type="ARBA" id="ARBA00023163"/>
    </source>
</evidence>
<reference evidence="12 13" key="1">
    <citation type="submission" date="2019-03" db="EMBL/GenBank/DDBJ databases">
        <title>Complete genome sequence of Paenisporosarcina antarctica CGMCC 1.6503T.</title>
        <authorList>
            <person name="Rong J.-C."/>
            <person name="Chi N.-Y."/>
            <person name="Zhang Q.-F."/>
        </authorList>
    </citation>
    <scope>NUCLEOTIDE SEQUENCE [LARGE SCALE GENOMIC DNA]</scope>
    <source>
        <strain evidence="12 13">CGMCC 1.6503</strain>
    </source>
</reference>
<keyword evidence="7 9" id="KW-0010">Activator</keyword>
<evidence type="ECO:0000256" key="1">
    <source>
        <dbReference type="ARBA" id="ARBA00004496"/>
    </source>
</evidence>
<evidence type="ECO:0000256" key="7">
    <source>
        <dbReference type="ARBA" id="ARBA00023159"/>
    </source>
</evidence>
<evidence type="ECO:0000259" key="11">
    <source>
        <dbReference type="PROSITE" id="PS50110"/>
    </source>
</evidence>
<dbReference type="Pfam" id="PF20714">
    <property type="entry name" value="HTH_64"/>
    <property type="match status" value="1"/>
</dbReference>
<dbReference type="AlphaFoldDB" id="A0A4P7A266"/>
<dbReference type="PANTHER" id="PTHR45526:SF6">
    <property type="entry name" value="TRANSCRIPTIONAL REGULATORY PROTEIN CITT"/>
    <property type="match status" value="1"/>
</dbReference>
<dbReference type="GO" id="GO:0003677">
    <property type="term" value="F:DNA binding"/>
    <property type="evidence" value="ECO:0007669"/>
    <property type="project" value="UniProtKB-KW"/>
</dbReference>
<keyword evidence="5 9" id="KW-0805">Transcription regulation</keyword>
<dbReference type="InterPro" id="IPR048714">
    <property type="entry name" value="DpiA-like_HTH"/>
</dbReference>
<evidence type="ECO:0000256" key="2">
    <source>
        <dbReference type="ARBA" id="ARBA00022490"/>
    </source>
</evidence>
<feature type="modified residue" description="4-aspartylphosphate" evidence="10">
    <location>
        <position position="54"/>
    </location>
</feature>
<keyword evidence="6 9" id="KW-0238">DNA-binding</keyword>
<organism evidence="12 13">
    <name type="scientific">Paenisporosarcina antarctica</name>
    <dbReference type="NCBI Taxonomy" id="417367"/>
    <lineage>
        <taxon>Bacteria</taxon>
        <taxon>Bacillati</taxon>
        <taxon>Bacillota</taxon>
        <taxon>Bacilli</taxon>
        <taxon>Bacillales</taxon>
        <taxon>Caryophanaceae</taxon>
        <taxon>Paenisporosarcina</taxon>
    </lineage>
</organism>
<evidence type="ECO:0000256" key="6">
    <source>
        <dbReference type="ARBA" id="ARBA00023125"/>
    </source>
</evidence>
<protein>
    <recommendedName>
        <fullName evidence="9">Transcriptional regulatory protein</fullName>
    </recommendedName>
</protein>